<dbReference type="EMBL" id="MAVT02000185">
    <property type="protein sequence ID" value="POS78454.1"/>
    <property type="molecule type" value="Genomic_DNA"/>
</dbReference>
<evidence type="ECO:0000313" key="3">
    <source>
        <dbReference type="Proteomes" id="UP000094444"/>
    </source>
</evidence>
<dbReference type="AlphaFoldDB" id="A0A2P5I7I0"/>
<dbReference type="InParanoid" id="A0A2P5I7I0"/>
<accession>A0A2P5I7I0</accession>
<organism evidence="2 3">
    <name type="scientific">Diaporthe helianthi</name>
    <dbReference type="NCBI Taxonomy" id="158607"/>
    <lineage>
        <taxon>Eukaryota</taxon>
        <taxon>Fungi</taxon>
        <taxon>Dikarya</taxon>
        <taxon>Ascomycota</taxon>
        <taxon>Pezizomycotina</taxon>
        <taxon>Sordariomycetes</taxon>
        <taxon>Sordariomycetidae</taxon>
        <taxon>Diaporthales</taxon>
        <taxon>Diaporthaceae</taxon>
        <taxon>Diaporthe</taxon>
    </lineage>
</organism>
<gene>
    <name evidence="2" type="ORF">DHEL01_v203156</name>
</gene>
<reference evidence="2" key="1">
    <citation type="submission" date="2017-09" db="EMBL/GenBank/DDBJ databases">
        <title>Polyketide synthases of a Diaporthe helianthi virulent isolate.</title>
        <authorList>
            <person name="Baroncelli R."/>
        </authorList>
    </citation>
    <scope>NUCLEOTIDE SEQUENCE [LARGE SCALE GENOMIC DNA]</scope>
    <source>
        <strain evidence="2">7/96</strain>
    </source>
</reference>
<name>A0A2P5I7I0_DIAHE</name>
<dbReference type="Proteomes" id="UP000094444">
    <property type="component" value="Unassembled WGS sequence"/>
</dbReference>
<evidence type="ECO:0000256" key="1">
    <source>
        <dbReference type="SAM" id="MobiDB-lite"/>
    </source>
</evidence>
<evidence type="ECO:0000313" key="2">
    <source>
        <dbReference type="EMBL" id="POS78454.1"/>
    </source>
</evidence>
<comment type="caution">
    <text evidence="2">The sequence shown here is derived from an EMBL/GenBank/DDBJ whole genome shotgun (WGS) entry which is preliminary data.</text>
</comment>
<feature type="region of interest" description="Disordered" evidence="1">
    <location>
        <begin position="18"/>
        <end position="71"/>
    </location>
</feature>
<sequence>MPIYALSPTCTVVSCQPLPPPGLPSISSPLGEDGQDGQAGRRAGGQTSEHGAVAAHKLRRRGTVPNMPQPP</sequence>
<protein>
    <submittedName>
        <fullName evidence="2">Uncharacterized protein</fullName>
    </submittedName>
</protein>
<proteinExistence type="predicted"/>
<feature type="compositionally biased region" description="Low complexity" evidence="1">
    <location>
        <begin position="24"/>
        <end position="46"/>
    </location>
</feature>
<keyword evidence="3" id="KW-1185">Reference proteome</keyword>